<dbReference type="AlphaFoldDB" id="A0A7W7R672"/>
<dbReference type="EMBL" id="JACHJV010000001">
    <property type="protein sequence ID" value="MBB4926045.1"/>
    <property type="molecule type" value="Genomic_DNA"/>
</dbReference>
<accession>A0A7W7R672</accession>
<dbReference type="InterPro" id="IPR043917">
    <property type="entry name" value="DUF5753"/>
</dbReference>
<evidence type="ECO:0000259" key="1">
    <source>
        <dbReference type="Pfam" id="PF19054"/>
    </source>
</evidence>
<protein>
    <recommendedName>
        <fullName evidence="1">DUF5753 domain-containing protein</fullName>
    </recommendedName>
</protein>
<evidence type="ECO:0000313" key="2">
    <source>
        <dbReference type="EMBL" id="MBB4926045.1"/>
    </source>
</evidence>
<sequence length="284" mass="31630">MGKDLSAYKKIRLGDDLRSWRLENSKTLAEATAGLKGWDAARLSKVERALLPITAADLAELLDHCGITGQEREEMEGLLEDGPSRRWWRNFDDTITAAFAEYLGLEAEAAHMTEYFPSGFPGIVQTEGYAQEMIAAAIDGPSEEQIEAATEVRMLRQRRLIEAPVLTVELYFGEVTLLVAGDLEVLAEQIRHAIKVARYPNVTLRMVPLSAGRAPILISGVTLLRFPQGADAEFVFIEAVGGMLPRRSGRDVRRAERAFTRVKRYALSPEETITALERKLEEIT</sequence>
<reference evidence="2 3" key="1">
    <citation type="submission" date="2020-08" db="EMBL/GenBank/DDBJ databases">
        <title>Sequencing the genomes of 1000 actinobacteria strains.</title>
        <authorList>
            <person name="Klenk H.-P."/>
        </authorList>
    </citation>
    <scope>NUCLEOTIDE SEQUENCE [LARGE SCALE GENOMIC DNA]</scope>
    <source>
        <strain evidence="2 3">DSM 41654</strain>
    </source>
</reference>
<comment type="caution">
    <text evidence="2">The sequence shown here is derived from an EMBL/GenBank/DDBJ whole genome shotgun (WGS) entry which is preliminary data.</text>
</comment>
<dbReference type="RefSeq" id="WP_184938761.1">
    <property type="nucleotide sequence ID" value="NZ_JACHJV010000001.1"/>
</dbReference>
<gene>
    <name evidence="2" type="ORF">FHR34_005038</name>
</gene>
<feature type="domain" description="DUF5753" evidence="1">
    <location>
        <begin position="99"/>
        <end position="278"/>
    </location>
</feature>
<evidence type="ECO:0000313" key="3">
    <source>
        <dbReference type="Proteomes" id="UP000540506"/>
    </source>
</evidence>
<dbReference type="Proteomes" id="UP000540506">
    <property type="component" value="Unassembled WGS sequence"/>
</dbReference>
<keyword evidence="3" id="KW-1185">Reference proteome</keyword>
<proteinExistence type="predicted"/>
<name>A0A7W7R672_KITKI</name>
<organism evidence="2 3">
    <name type="scientific">Kitasatospora kifunensis</name>
    <name type="common">Streptomyces kifunensis</name>
    <dbReference type="NCBI Taxonomy" id="58351"/>
    <lineage>
        <taxon>Bacteria</taxon>
        <taxon>Bacillati</taxon>
        <taxon>Actinomycetota</taxon>
        <taxon>Actinomycetes</taxon>
        <taxon>Kitasatosporales</taxon>
        <taxon>Streptomycetaceae</taxon>
        <taxon>Kitasatospora</taxon>
    </lineage>
</organism>
<dbReference type="Pfam" id="PF13560">
    <property type="entry name" value="HTH_31"/>
    <property type="match status" value="1"/>
</dbReference>
<dbReference type="Pfam" id="PF19054">
    <property type="entry name" value="DUF5753"/>
    <property type="match status" value="1"/>
</dbReference>